<dbReference type="Gramene" id="PNT76626">
    <property type="protein sequence ID" value="PNT76626"/>
    <property type="gene ID" value="BRADI_1g50732v3"/>
</dbReference>
<organism evidence="1">
    <name type="scientific">Brachypodium distachyon</name>
    <name type="common">Purple false brome</name>
    <name type="synonym">Trachynia distachya</name>
    <dbReference type="NCBI Taxonomy" id="15368"/>
    <lineage>
        <taxon>Eukaryota</taxon>
        <taxon>Viridiplantae</taxon>
        <taxon>Streptophyta</taxon>
        <taxon>Embryophyta</taxon>
        <taxon>Tracheophyta</taxon>
        <taxon>Spermatophyta</taxon>
        <taxon>Magnoliopsida</taxon>
        <taxon>Liliopsida</taxon>
        <taxon>Poales</taxon>
        <taxon>Poaceae</taxon>
        <taxon>BOP clade</taxon>
        <taxon>Pooideae</taxon>
        <taxon>Stipodae</taxon>
        <taxon>Brachypodieae</taxon>
        <taxon>Brachypodium</taxon>
    </lineage>
</organism>
<dbReference type="PANTHER" id="PTHR31270">
    <property type="entry name" value="GLUTAMINYL-PEPTIDE CYCLOTRANSFERASE"/>
    <property type="match status" value="1"/>
</dbReference>
<dbReference type="GO" id="GO:0016603">
    <property type="term" value="F:glutaminyl-peptide cyclotransferase activity"/>
    <property type="evidence" value="ECO:0007669"/>
    <property type="project" value="InterPro"/>
</dbReference>
<reference evidence="2" key="3">
    <citation type="submission" date="2018-08" db="UniProtKB">
        <authorList>
            <consortium name="EnsemblPlants"/>
        </authorList>
    </citation>
    <scope>IDENTIFICATION</scope>
    <source>
        <strain evidence="2">cv. Bd21</strain>
    </source>
</reference>
<dbReference type="EnsemblPlants" id="PNT76626">
    <property type="protein sequence ID" value="PNT76626"/>
    <property type="gene ID" value="BRADI_1g50732v3"/>
</dbReference>
<dbReference type="PANTHER" id="PTHR31270:SF1">
    <property type="entry name" value="GLUTAMINYL-PEPTIDE CYCLOTRANSFERASE"/>
    <property type="match status" value="1"/>
</dbReference>
<evidence type="ECO:0000313" key="2">
    <source>
        <dbReference type="EnsemblPlants" id="PNT76626"/>
    </source>
</evidence>
<evidence type="ECO:0000313" key="3">
    <source>
        <dbReference type="Proteomes" id="UP000008810"/>
    </source>
</evidence>
<dbReference type="AlphaFoldDB" id="A0A2K2DQS0"/>
<dbReference type="InParanoid" id="A0A2K2DQS0"/>
<reference evidence="1" key="2">
    <citation type="submission" date="2017-06" db="EMBL/GenBank/DDBJ databases">
        <title>WGS assembly of Brachypodium distachyon.</title>
        <authorList>
            <consortium name="The International Brachypodium Initiative"/>
            <person name="Lucas S."/>
            <person name="Harmon-Smith M."/>
            <person name="Lail K."/>
            <person name="Tice H."/>
            <person name="Grimwood J."/>
            <person name="Bruce D."/>
            <person name="Barry K."/>
            <person name="Shu S."/>
            <person name="Lindquist E."/>
            <person name="Wang M."/>
            <person name="Pitluck S."/>
            <person name="Vogel J.P."/>
            <person name="Garvin D.F."/>
            <person name="Mockler T.C."/>
            <person name="Schmutz J."/>
            <person name="Rokhsar D."/>
            <person name="Bevan M.W."/>
        </authorList>
    </citation>
    <scope>NUCLEOTIDE SEQUENCE</scope>
    <source>
        <strain evidence="1">Bd21</strain>
    </source>
</reference>
<proteinExistence type="predicted"/>
<dbReference type="Pfam" id="PF05096">
    <property type="entry name" value="Glu_cyclase_2"/>
    <property type="match status" value="1"/>
</dbReference>
<dbReference type="OrthoDB" id="409395at2759"/>
<dbReference type="InterPro" id="IPR007788">
    <property type="entry name" value="QCT"/>
</dbReference>
<accession>A0A2K2DQS0</accession>
<dbReference type="STRING" id="15368.A0A2K2DQS0"/>
<keyword evidence="3" id="KW-1185">Reference proteome</keyword>
<dbReference type="EMBL" id="CM000880">
    <property type="protein sequence ID" value="PNT76626.1"/>
    <property type="molecule type" value="Genomic_DNA"/>
</dbReference>
<dbReference type="Proteomes" id="UP000008810">
    <property type="component" value="Chromosome 1"/>
</dbReference>
<gene>
    <name evidence="1" type="ORF">BRADI_1g50732v3</name>
</gene>
<sequence>MAYLLQSFLADNNRRQGMAQVQQLHEYTRLYTIASLLERESFTHKMRDGWGLATDGKVLFGTDGTSSLYQMDPKSLQAMKTVT</sequence>
<name>A0A2K2DQS0_BRADI</name>
<evidence type="ECO:0000313" key="1">
    <source>
        <dbReference type="EMBL" id="PNT76626.1"/>
    </source>
</evidence>
<protein>
    <submittedName>
        <fullName evidence="1 2">Uncharacterized protein</fullName>
    </submittedName>
</protein>
<reference evidence="1 2" key="1">
    <citation type="journal article" date="2010" name="Nature">
        <title>Genome sequencing and analysis of the model grass Brachypodium distachyon.</title>
        <authorList>
            <consortium name="International Brachypodium Initiative"/>
        </authorList>
    </citation>
    <scope>NUCLEOTIDE SEQUENCE [LARGE SCALE GENOMIC DNA]</scope>
    <source>
        <strain evidence="1 2">Bd21</strain>
    </source>
</reference>